<dbReference type="PANTHER" id="PTHR22978">
    <property type="entry name" value="B-CELL TRANSLOCATION GENE"/>
    <property type="match status" value="1"/>
</dbReference>
<dbReference type="InterPro" id="IPR002087">
    <property type="entry name" value="Anti_prolifrtn"/>
</dbReference>
<name>A0AAD1T416_PELCU</name>
<proteinExistence type="inferred from homology"/>
<dbReference type="EMBL" id="OW240921">
    <property type="protein sequence ID" value="CAH2318699.1"/>
    <property type="molecule type" value="Genomic_DNA"/>
</dbReference>
<protein>
    <recommendedName>
        <fullName evidence="3">Anti-proliferative protein domain-containing protein</fullName>
    </recommendedName>
</protein>
<dbReference type="InterPro" id="IPR033332">
    <property type="entry name" value="BTG"/>
</dbReference>
<evidence type="ECO:0000313" key="4">
    <source>
        <dbReference type="EMBL" id="CAH2318699.1"/>
    </source>
</evidence>
<comment type="similarity">
    <text evidence="1">Belongs to the BTG family.</text>
</comment>
<reference evidence="4" key="1">
    <citation type="submission" date="2022-03" db="EMBL/GenBank/DDBJ databases">
        <authorList>
            <person name="Alioto T."/>
            <person name="Alioto T."/>
            <person name="Gomez Garrido J."/>
        </authorList>
    </citation>
    <scope>NUCLEOTIDE SEQUENCE</scope>
</reference>
<feature type="compositionally biased region" description="Basic and acidic residues" evidence="2">
    <location>
        <begin position="124"/>
        <end position="142"/>
    </location>
</feature>
<organism evidence="4 5">
    <name type="scientific">Pelobates cultripes</name>
    <name type="common">Western spadefoot toad</name>
    <dbReference type="NCBI Taxonomy" id="61616"/>
    <lineage>
        <taxon>Eukaryota</taxon>
        <taxon>Metazoa</taxon>
        <taxon>Chordata</taxon>
        <taxon>Craniata</taxon>
        <taxon>Vertebrata</taxon>
        <taxon>Euteleostomi</taxon>
        <taxon>Amphibia</taxon>
        <taxon>Batrachia</taxon>
        <taxon>Anura</taxon>
        <taxon>Pelobatoidea</taxon>
        <taxon>Pelobatidae</taxon>
        <taxon>Pelobates</taxon>
    </lineage>
</organism>
<dbReference type="PANTHER" id="PTHR22978:SF45">
    <property type="entry name" value="B-CELL TRANSLOCATION GENE 5"/>
    <property type="match status" value="1"/>
</dbReference>
<dbReference type="GO" id="GO:0005634">
    <property type="term" value="C:nucleus"/>
    <property type="evidence" value="ECO:0007669"/>
    <property type="project" value="TreeGrafter"/>
</dbReference>
<accession>A0AAD1T416</accession>
<dbReference type="GO" id="GO:0005737">
    <property type="term" value="C:cytoplasm"/>
    <property type="evidence" value="ECO:0007669"/>
    <property type="project" value="TreeGrafter"/>
</dbReference>
<dbReference type="Gene3D" id="3.90.640.90">
    <property type="entry name" value="Anti-proliferative protein, N-terminal domain"/>
    <property type="match status" value="1"/>
</dbReference>
<dbReference type="FunFam" id="3.90.640.90:FF:000002">
    <property type="entry name" value="BTG anti-proliferation factor 4"/>
    <property type="match status" value="1"/>
</dbReference>
<feature type="domain" description="Anti-proliferative protein" evidence="3">
    <location>
        <begin position="1"/>
        <end position="108"/>
    </location>
</feature>
<dbReference type="PRINTS" id="PR00310">
    <property type="entry name" value="ANTIPRLFBTG1"/>
</dbReference>
<dbReference type="Pfam" id="PF07742">
    <property type="entry name" value="BTG"/>
    <property type="match status" value="1"/>
</dbReference>
<evidence type="ECO:0000259" key="3">
    <source>
        <dbReference type="SMART" id="SM00099"/>
    </source>
</evidence>
<dbReference type="SMART" id="SM00099">
    <property type="entry name" value="btg1"/>
    <property type="match status" value="1"/>
</dbReference>
<keyword evidence="5" id="KW-1185">Reference proteome</keyword>
<dbReference type="InterPro" id="IPR036054">
    <property type="entry name" value="BTG-like_sf"/>
</dbReference>
<sequence length="244" mass="27636">MHDEIKLGASYIVRLLNRHQKLDNKQVNTFIKTLSSILSERFEGHWYPECPHKGQAYRCIRIEQSTVVDDSVLQACVRSGLRCSQLALPKNMYLWIDPEEVTCRLGESCSPFKVKIPEINVTKEPSDTDKSDLETSDYHSDCSDTCGTPSESSSEDEESGGNKEIATTNKAEKLGAQYYYNPSPASAVYYSYPRNTVSFIPAYQPVTLYYLIPKPIKYYHGGKSRGMNQKWKPNRTAPKKTGVN</sequence>
<feature type="region of interest" description="Disordered" evidence="2">
    <location>
        <begin position="223"/>
        <end position="244"/>
    </location>
</feature>
<feature type="region of interest" description="Disordered" evidence="2">
    <location>
        <begin position="123"/>
        <end position="167"/>
    </location>
</feature>
<dbReference type="AlphaFoldDB" id="A0AAD1T416"/>
<evidence type="ECO:0000313" key="5">
    <source>
        <dbReference type="Proteomes" id="UP001295444"/>
    </source>
</evidence>
<dbReference type="SUPFAM" id="SSF160696">
    <property type="entry name" value="BTG domain-like"/>
    <property type="match status" value="1"/>
</dbReference>
<dbReference type="Proteomes" id="UP001295444">
    <property type="component" value="Chromosome 10"/>
</dbReference>
<gene>
    <name evidence="4" type="ORF">PECUL_23A043735</name>
</gene>
<evidence type="ECO:0000256" key="2">
    <source>
        <dbReference type="SAM" id="MobiDB-lite"/>
    </source>
</evidence>
<evidence type="ECO:0000256" key="1">
    <source>
        <dbReference type="ARBA" id="ARBA00007989"/>
    </source>
</evidence>